<keyword evidence="1" id="KW-0812">Transmembrane</keyword>
<evidence type="ECO:0000313" key="3">
    <source>
        <dbReference type="Proteomes" id="UP000186720"/>
    </source>
</evidence>
<protein>
    <submittedName>
        <fullName evidence="2">Uncharacterized protein</fullName>
    </submittedName>
</protein>
<keyword evidence="3" id="KW-1185">Reference proteome</keyword>
<sequence length="46" mass="5388">MIKLAICRISFVTNINSSYNHIARKIRFIGLIYMALPAILYQIFQQ</sequence>
<organism evidence="2 3">
    <name type="scientific">Mucilaginibacter polytrichastri</name>
    <dbReference type="NCBI Taxonomy" id="1302689"/>
    <lineage>
        <taxon>Bacteria</taxon>
        <taxon>Pseudomonadati</taxon>
        <taxon>Bacteroidota</taxon>
        <taxon>Sphingobacteriia</taxon>
        <taxon>Sphingobacteriales</taxon>
        <taxon>Sphingobacteriaceae</taxon>
        <taxon>Mucilaginibacter</taxon>
    </lineage>
</organism>
<accession>A0A1Q5ZSS2</accession>
<gene>
    <name evidence="2" type="ORF">RG47T_0254</name>
</gene>
<comment type="caution">
    <text evidence="2">The sequence shown here is derived from an EMBL/GenBank/DDBJ whole genome shotgun (WGS) entry which is preliminary data.</text>
</comment>
<dbReference type="AlphaFoldDB" id="A0A1Q5ZSS2"/>
<proteinExistence type="predicted"/>
<dbReference type="Proteomes" id="UP000186720">
    <property type="component" value="Unassembled WGS sequence"/>
</dbReference>
<reference evidence="2 3" key="1">
    <citation type="submission" date="2016-11" db="EMBL/GenBank/DDBJ databases">
        <title>Whole Genome Sequencing of Mucilaginibacter polytrichastri RG4-7(T) isolated from the moss sample.</title>
        <authorList>
            <person name="Li Y."/>
        </authorList>
    </citation>
    <scope>NUCLEOTIDE SEQUENCE [LARGE SCALE GENOMIC DNA]</scope>
    <source>
        <strain evidence="2 3">RG4-7</strain>
    </source>
</reference>
<feature type="transmembrane region" description="Helical" evidence="1">
    <location>
        <begin position="26"/>
        <end position="44"/>
    </location>
</feature>
<keyword evidence="1" id="KW-1133">Transmembrane helix</keyword>
<dbReference type="STRING" id="1302689.RG47T_0254"/>
<dbReference type="EMBL" id="MPPL01000001">
    <property type="protein sequence ID" value="OKS84819.1"/>
    <property type="molecule type" value="Genomic_DNA"/>
</dbReference>
<evidence type="ECO:0000256" key="1">
    <source>
        <dbReference type="SAM" id="Phobius"/>
    </source>
</evidence>
<evidence type="ECO:0000313" key="2">
    <source>
        <dbReference type="EMBL" id="OKS84819.1"/>
    </source>
</evidence>
<name>A0A1Q5ZSS2_9SPHI</name>
<keyword evidence="1" id="KW-0472">Membrane</keyword>